<proteinExistence type="predicted"/>
<dbReference type="KEGG" id="mbah:HYN46_07085"/>
<name>A0A345P5Q2_9GAMM</name>
<sequence>MPKSQPPESKPPQKNRKKIFIISGSLILIAASLTVFFYFYSPKTTPQVSTTNIIPDAEEQTEDARLADPRIVKLVNEHTKNTPWKLSETPKPSFKENHVVQINHELTMTSPAQSEDETQQSAKIAQAKYAAQYMSPELIDVLYQEYHQNGKAVLASFGINQVCQMDGCKYQVSPESSLLQAYQGQVEKGDTIDSINGQSLTKVTDYQSAKNLIFQNNPTMIQLTSAQGNQRIIYINHSKSSLSSNL</sequence>
<dbReference type="EMBL" id="CP031222">
    <property type="protein sequence ID" value="AXI02611.1"/>
    <property type="molecule type" value="Genomic_DNA"/>
</dbReference>
<organism evidence="2 3">
    <name type="scientific">Aquirhabdus parva</name>
    <dbReference type="NCBI Taxonomy" id="2283318"/>
    <lineage>
        <taxon>Bacteria</taxon>
        <taxon>Pseudomonadati</taxon>
        <taxon>Pseudomonadota</taxon>
        <taxon>Gammaproteobacteria</taxon>
        <taxon>Moraxellales</taxon>
        <taxon>Moraxellaceae</taxon>
        <taxon>Aquirhabdus</taxon>
    </lineage>
</organism>
<evidence type="ECO:0000313" key="2">
    <source>
        <dbReference type="EMBL" id="AXI02611.1"/>
    </source>
</evidence>
<dbReference type="AlphaFoldDB" id="A0A345P5Q2"/>
<evidence type="ECO:0008006" key="4">
    <source>
        <dbReference type="Google" id="ProtNLM"/>
    </source>
</evidence>
<keyword evidence="3" id="KW-1185">Reference proteome</keyword>
<evidence type="ECO:0000313" key="3">
    <source>
        <dbReference type="Proteomes" id="UP000253940"/>
    </source>
</evidence>
<keyword evidence="1" id="KW-1133">Transmembrane helix</keyword>
<keyword evidence="1" id="KW-0472">Membrane</keyword>
<dbReference type="RefSeq" id="WP_114898721.1">
    <property type="nucleotide sequence ID" value="NZ_CP031222.1"/>
</dbReference>
<reference evidence="2 3" key="1">
    <citation type="submission" date="2018-07" db="EMBL/GenBank/DDBJ databases">
        <title>Genome sequencing of Moraxellaceae gen. HYN0046.</title>
        <authorList>
            <person name="Kim M."/>
            <person name="Yi H."/>
        </authorList>
    </citation>
    <scope>NUCLEOTIDE SEQUENCE [LARGE SCALE GENOMIC DNA]</scope>
    <source>
        <strain evidence="2 3">HYN0046</strain>
    </source>
</reference>
<evidence type="ECO:0000256" key="1">
    <source>
        <dbReference type="SAM" id="Phobius"/>
    </source>
</evidence>
<protein>
    <recommendedName>
        <fullName evidence="4">PDZ domain-containing protein</fullName>
    </recommendedName>
</protein>
<dbReference type="Proteomes" id="UP000253940">
    <property type="component" value="Chromosome"/>
</dbReference>
<feature type="transmembrane region" description="Helical" evidence="1">
    <location>
        <begin position="20"/>
        <end position="40"/>
    </location>
</feature>
<keyword evidence="1" id="KW-0812">Transmembrane</keyword>
<gene>
    <name evidence="2" type="ORF">HYN46_07085</name>
</gene>
<accession>A0A345P5Q2</accession>